<sequence>MDEKAGLGQDSTAVRNETKTKRERREANSSTKSIPRKAEVVSVYSRIFAVVEARSAKSENDGDGGDGKTTRQEEEIDGDKASALDRSVRARTSTTCGVLELTRVNDEKEEEEDVVEQEETKKTKKKTTKRSTKKGDSRVGW</sequence>
<proteinExistence type="predicted"/>
<protein>
    <submittedName>
        <fullName evidence="2">Uncharacterized protein</fullName>
    </submittedName>
</protein>
<feature type="compositionally biased region" description="Basic and acidic residues" evidence="1">
    <location>
        <begin position="16"/>
        <end position="27"/>
    </location>
</feature>
<name>E2BMZ8_HARSA</name>
<feature type="compositionally biased region" description="Basic residues" evidence="1">
    <location>
        <begin position="122"/>
        <end position="132"/>
    </location>
</feature>
<feature type="region of interest" description="Disordered" evidence="1">
    <location>
        <begin position="51"/>
        <end position="141"/>
    </location>
</feature>
<feature type="compositionally biased region" description="Acidic residues" evidence="1">
    <location>
        <begin position="107"/>
        <end position="117"/>
    </location>
</feature>
<evidence type="ECO:0000313" key="2">
    <source>
        <dbReference type="EMBL" id="EFN82902.1"/>
    </source>
</evidence>
<gene>
    <name evidence="2" type="ORF">EAI_15857</name>
</gene>
<dbReference type="Proteomes" id="UP000008237">
    <property type="component" value="Unassembled WGS sequence"/>
</dbReference>
<dbReference type="EMBL" id="GL449382">
    <property type="protein sequence ID" value="EFN82902.1"/>
    <property type="molecule type" value="Genomic_DNA"/>
</dbReference>
<dbReference type="InParanoid" id="E2BMZ8"/>
<dbReference type="AlphaFoldDB" id="E2BMZ8"/>
<feature type="compositionally biased region" description="Basic and acidic residues" evidence="1">
    <location>
        <begin position="54"/>
        <end position="88"/>
    </location>
</feature>
<evidence type="ECO:0000313" key="3">
    <source>
        <dbReference type="Proteomes" id="UP000008237"/>
    </source>
</evidence>
<keyword evidence="3" id="KW-1185">Reference proteome</keyword>
<accession>E2BMZ8</accession>
<evidence type="ECO:0000256" key="1">
    <source>
        <dbReference type="SAM" id="MobiDB-lite"/>
    </source>
</evidence>
<reference evidence="2 3" key="1">
    <citation type="journal article" date="2010" name="Science">
        <title>Genomic comparison of the ants Camponotus floridanus and Harpegnathos saltator.</title>
        <authorList>
            <person name="Bonasio R."/>
            <person name="Zhang G."/>
            <person name="Ye C."/>
            <person name="Mutti N.S."/>
            <person name="Fang X."/>
            <person name="Qin N."/>
            <person name="Donahue G."/>
            <person name="Yang P."/>
            <person name="Li Q."/>
            <person name="Li C."/>
            <person name="Zhang P."/>
            <person name="Huang Z."/>
            <person name="Berger S.L."/>
            <person name="Reinberg D."/>
            <person name="Wang J."/>
            <person name="Liebig J."/>
        </authorList>
    </citation>
    <scope>NUCLEOTIDE SEQUENCE [LARGE SCALE GENOMIC DNA]</scope>
    <source>
        <strain evidence="2 3">R22 G/1</strain>
    </source>
</reference>
<organism evidence="3">
    <name type="scientific">Harpegnathos saltator</name>
    <name type="common">Jerdon's jumping ant</name>
    <dbReference type="NCBI Taxonomy" id="610380"/>
    <lineage>
        <taxon>Eukaryota</taxon>
        <taxon>Metazoa</taxon>
        <taxon>Ecdysozoa</taxon>
        <taxon>Arthropoda</taxon>
        <taxon>Hexapoda</taxon>
        <taxon>Insecta</taxon>
        <taxon>Pterygota</taxon>
        <taxon>Neoptera</taxon>
        <taxon>Endopterygota</taxon>
        <taxon>Hymenoptera</taxon>
        <taxon>Apocrita</taxon>
        <taxon>Aculeata</taxon>
        <taxon>Formicoidea</taxon>
        <taxon>Formicidae</taxon>
        <taxon>Ponerinae</taxon>
        <taxon>Ponerini</taxon>
        <taxon>Harpegnathos</taxon>
    </lineage>
</organism>
<feature type="region of interest" description="Disordered" evidence="1">
    <location>
        <begin position="1"/>
        <end position="38"/>
    </location>
</feature>